<proteinExistence type="predicted"/>
<dbReference type="Gene3D" id="3.40.30.10">
    <property type="entry name" value="Glutaredoxin"/>
    <property type="match status" value="2"/>
</dbReference>
<dbReference type="InterPro" id="IPR013766">
    <property type="entry name" value="Thioredoxin_domain"/>
</dbReference>
<keyword evidence="1" id="KW-0732">Signal</keyword>
<organism evidence="3 4">
    <name type="scientific">Shewanella sedimentimangrovi</name>
    <dbReference type="NCBI Taxonomy" id="2814293"/>
    <lineage>
        <taxon>Bacteria</taxon>
        <taxon>Pseudomonadati</taxon>
        <taxon>Pseudomonadota</taxon>
        <taxon>Gammaproteobacteria</taxon>
        <taxon>Alteromonadales</taxon>
        <taxon>Shewanellaceae</taxon>
        <taxon>Shewanella</taxon>
    </lineage>
</organism>
<dbReference type="InterPro" id="IPR036249">
    <property type="entry name" value="Thioredoxin-like_sf"/>
</dbReference>
<dbReference type="SUPFAM" id="SSF52833">
    <property type="entry name" value="Thioredoxin-like"/>
    <property type="match status" value="2"/>
</dbReference>
<dbReference type="Pfam" id="PF00578">
    <property type="entry name" value="AhpC-TSA"/>
    <property type="match status" value="1"/>
</dbReference>
<protein>
    <submittedName>
        <fullName evidence="3">Redoxin domain-containing protein</fullName>
    </submittedName>
</protein>
<dbReference type="PANTHER" id="PTHR42852">
    <property type="entry name" value="THIOL:DISULFIDE INTERCHANGE PROTEIN DSBE"/>
    <property type="match status" value="1"/>
</dbReference>
<dbReference type="InterPro" id="IPR050553">
    <property type="entry name" value="Thioredoxin_ResA/DsbE_sf"/>
</dbReference>
<evidence type="ECO:0000259" key="2">
    <source>
        <dbReference type="PROSITE" id="PS51352"/>
    </source>
</evidence>
<feature type="signal peptide" evidence="1">
    <location>
        <begin position="1"/>
        <end position="26"/>
    </location>
</feature>
<feature type="domain" description="Thioredoxin" evidence="2">
    <location>
        <begin position="44"/>
        <end position="181"/>
    </location>
</feature>
<gene>
    <name evidence="3" type="ORF">JYB85_03695</name>
</gene>
<accession>A0ABX7R594</accession>
<dbReference type="EMBL" id="CP071502">
    <property type="protein sequence ID" value="QSX37956.1"/>
    <property type="molecule type" value="Genomic_DNA"/>
</dbReference>
<evidence type="ECO:0000313" key="4">
    <source>
        <dbReference type="Proteomes" id="UP000663207"/>
    </source>
</evidence>
<dbReference type="InterPro" id="IPR000866">
    <property type="entry name" value="AhpC/TSA"/>
</dbReference>
<feature type="chain" id="PRO_5046719831" evidence="1">
    <location>
        <begin position="27"/>
        <end position="378"/>
    </location>
</feature>
<dbReference type="PROSITE" id="PS51352">
    <property type="entry name" value="THIOREDOXIN_2"/>
    <property type="match status" value="1"/>
</dbReference>
<evidence type="ECO:0000256" key="1">
    <source>
        <dbReference type="SAM" id="SignalP"/>
    </source>
</evidence>
<sequence>MLKRKSQLMKLLVASLAALSLGQALAEEDYSAEGERRAKLAGKGLLGTTAPQLLIKTLDGKTIDLSQLYGHKPVYIKYWATWCAPCRKQMPGFEALYQKYGEQIQVIAVNTGLSDDLKSVSAFKDKAGLSMPIAIDDGTLARALNFRVTPQHLLINKRGEFAYVGHEDDGNFYRALEQVIAEEAPEVAPTPSVIATQIKGYDIGDKLAPISLKSIANQGFSVPAGNSVGAPATNSASLPSTSSAAKETVLVFFAPWCEWYLEQTEPLTSKSCTLVRQMLESHGTDSHGTDSHSTGSSTQWLSVSTNLWTSKEDLTEYQAGHGAVGPIIFDADGELFARFGVTQVPTVITVDQAGRVTDKVDFRQPDFKEKVTALFSKQ</sequence>
<reference evidence="3 4" key="1">
    <citation type="submission" date="2021-03" db="EMBL/GenBank/DDBJ databases">
        <title>Novel species identification of genus Shewanella.</title>
        <authorList>
            <person name="Liu G."/>
            <person name="Zhang Q."/>
        </authorList>
    </citation>
    <scope>NUCLEOTIDE SEQUENCE [LARGE SCALE GENOMIC DNA]</scope>
    <source>
        <strain evidence="3 4">FJAT-52962</strain>
    </source>
</reference>
<dbReference type="Proteomes" id="UP000663207">
    <property type="component" value="Chromosome"/>
</dbReference>
<name>A0ABX7R594_9GAMM</name>
<keyword evidence="4" id="KW-1185">Reference proteome</keyword>
<dbReference type="CDD" id="cd02966">
    <property type="entry name" value="TlpA_like_family"/>
    <property type="match status" value="1"/>
</dbReference>
<evidence type="ECO:0000313" key="3">
    <source>
        <dbReference type="EMBL" id="QSX37956.1"/>
    </source>
</evidence>
<dbReference type="PANTHER" id="PTHR42852:SF17">
    <property type="entry name" value="THIOREDOXIN-LIKE PROTEIN HI_1115"/>
    <property type="match status" value="1"/>
</dbReference>